<organism evidence="1 2">
    <name type="scientific">Peronosclerospora sorghi</name>
    <dbReference type="NCBI Taxonomy" id="230839"/>
    <lineage>
        <taxon>Eukaryota</taxon>
        <taxon>Sar</taxon>
        <taxon>Stramenopiles</taxon>
        <taxon>Oomycota</taxon>
        <taxon>Peronosporomycetes</taxon>
        <taxon>Peronosporales</taxon>
        <taxon>Peronosporaceae</taxon>
        <taxon>Peronosclerospora</taxon>
    </lineage>
</organism>
<gene>
    <name evidence="1" type="ORF">PsorP6_005606</name>
</gene>
<protein>
    <submittedName>
        <fullName evidence="1">Uncharacterized protein</fullName>
    </submittedName>
</protein>
<keyword evidence="2" id="KW-1185">Reference proteome</keyword>
<evidence type="ECO:0000313" key="1">
    <source>
        <dbReference type="EMBL" id="KAI9913201.1"/>
    </source>
</evidence>
<proteinExistence type="predicted"/>
<comment type="caution">
    <text evidence="1">The sequence shown here is derived from an EMBL/GenBank/DDBJ whole genome shotgun (WGS) entry which is preliminary data.</text>
</comment>
<evidence type="ECO:0000313" key="2">
    <source>
        <dbReference type="Proteomes" id="UP001163321"/>
    </source>
</evidence>
<dbReference type="Proteomes" id="UP001163321">
    <property type="component" value="Chromosome 4"/>
</dbReference>
<reference evidence="1 2" key="1">
    <citation type="journal article" date="2022" name="bioRxiv">
        <title>The genome of the oomycete Peronosclerospora sorghi, a cosmopolitan pathogen of maize and sorghum, is inflated with dispersed pseudogenes.</title>
        <authorList>
            <person name="Fletcher K."/>
            <person name="Martin F."/>
            <person name="Isakeit T."/>
            <person name="Cavanaugh K."/>
            <person name="Magill C."/>
            <person name="Michelmore R."/>
        </authorList>
    </citation>
    <scope>NUCLEOTIDE SEQUENCE [LARGE SCALE GENOMIC DNA]</scope>
    <source>
        <strain evidence="1">P6</strain>
    </source>
</reference>
<dbReference type="EMBL" id="CM047583">
    <property type="protein sequence ID" value="KAI9913201.1"/>
    <property type="molecule type" value="Genomic_DNA"/>
</dbReference>
<sequence>MSALNEAATAAQEHNRHDKLDTAQLLGYYERSQRTLFLLDYDGTRVNYQSMENLAEPSKALLSCLEELTADPRNTVYIISGRNKTAFR</sequence>
<accession>A0ACC0W5A4</accession>
<name>A0ACC0W5A4_9STRA</name>